<dbReference type="Proteomes" id="UP000542674">
    <property type="component" value="Unassembled WGS sequence"/>
</dbReference>
<proteinExistence type="predicted"/>
<sequence length="65" mass="7076">MAAYRSVRLMCDGARCLTEYIPTDPTPTASAARYLASRRGWTTVARRDYCPACCPATANTTAKEA</sequence>
<comment type="caution">
    <text evidence="1">The sequence shown here is derived from an EMBL/GenBank/DDBJ whole genome shotgun (WGS) entry which is preliminary data.</text>
</comment>
<name>A0A7W7WU22_9PSEU</name>
<dbReference type="AlphaFoldDB" id="A0A7W7WU22"/>
<protein>
    <submittedName>
        <fullName evidence="1">Uncharacterized protein</fullName>
    </submittedName>
</protein>
<reference evidence="1 2" key="1">
    <citation type="submission" date="2020-08" db="EMBL/GenBank/DDBJ databases">
        <title>Sequencing the genomes of 1000 actinobacteria strains.</title>
        <authorList>
            <person name="Klenk H.-P."/>
        </authorList>
    </citation>
    <scope>NUCLEOTIDE SEQUENCE [LARGE SCALE GENOMIC DNA]</scope>
    <source>
        <strain evidence="1 2">DSM 45084</strain>
    </source>
</reference>
<accession>A0A7W7WU22</accession>
<keyword evidence="2" id="KW-1185">Reference proteome</keyword>
<organism evidence="1 2">
    <name type="scientific">Saccharothrix violaceirubra</name>
    <dbReference type="NCBI Taxonomy" id="413306"/>
    <lineage>
        <taxon>Bacteria</taxon>
        <taxon>Bacillati</taxon>
        <taxon>Actinomycetota</taxon>
        <taxon>Actinomycetes</taxon>
        <taxon>Pseudonocardiales</taxon>
        <taxon>Pseudonocardiaceae</taxon>
        <taxon>Saccharothrix</taxon>
    </lineage>
</organism>
<evidence type="ECO:0000313" key="2">
    <source>
        <dbReference type="Proteomes" id="UP000542674"/>
    </source>
</evidence>
<evidence type="ECO:0000313" key="1">
    <source>
        <dbReference type="EMBL" id="MBB4963754.1"/>
    </source>
</evidence>
<dbReference type="EMBL" id="JACHJS010000001">
    <property type="protein sequence ID" value="MBB4963754.1"/>
    <property type="molecule type" value="Genomic_DNA"/>
</dbReference>
<gene>
    <name evidence="1" type="ORF">F4559_001113</name>
</gene>